<dbReference type="AlphaFoldDB" id="A0A8H5D325"/>
<organism evidence="5 6">
    <name type="scientific">Leucocoprinus leucothites</name>
    <dbReference type="NCBI Taxonomy" id="201217"/>
    <lineage>
        <taxon>Eukaryota</taxon>
        <taxon>Fungi</taxon>
        <taxon>Dikarya</taxon>
        <taxon>Basidiomycota</taxon>
        <taxon>Agaricomycotina</taxon>
        <taxon>Agaricomycetes</taxon>
        <taxon>Agaricomycetidae</taxon>
        <taxon>Agaricales</taxon>
        <taxon>Agaricineae</taxon>
        <taxon>Agaricaceae</taxon>
        <taxon>Leucocoprinus</taxon>
    </lineage>
</organism>
<dbReference type="PANTHER" id="PTHR15346">
    <property type="entry name" value="DYNACTIN SUBUNIT"/>
    <property type="match status" value="1"/>
</dbReference>
<dbReference type="OrthoDB" id="4977at2759"/>
<dbReference type="GO" id="GO:0005737">
    <property type="term" value="C:cytoplasm"/>
    <property type="evidence" value="ECO:0007669"/>
    <property type="project" value="UniProtKB-SubCell"/>
</dbReference>
<feature type="region of interest" description="Disordered" evidence="4">
    <location>
        <begin position="175"/>
        <end position="212"/>
    </location>
</feature>
<reference evidence="5 6" key="1">
    <citation type="journal article" date="2020" name="ISME J.">
        <title>Uncovering the hidden diversity of litter-decomposition mechanisms in mushroom-forming fungi.</title>
        <authorList>
            <person name="Floudas D."/>
            <person name="Bentzer J."/>
            <person name="Ahren D."/>
            <person name="Johansson T."/>
            <person name="Persson P."/>
            <person name="Tunlid A."/>
        </authorList>
    </citation>
    <scope>NUCLEOTIDE SEQUENCE [LARGE SCALE GENOMIC DNA]</scope>
    <source>
        <strain evidence="5 6">CBS 146.42</strain>
    </source>
</reference>
<feature type="compositionally biased region" description="Basic and acidic residues" evidence="4">
    <location>
        <begin position="179"/>
        <end position="188"/>
    </location>
</feature>
<evidence type="ECO:0000256" key="3">
    <source>
        <dbReference type="SAM" id="Coils"/>
    </source>
</evidence>
<evidence type="ECO:0000313" key="6">
    <source>
        <dbReference type="Proteomes" id="UP000559027"/>
    </source>
</evidence>
<evidence type="ECO:0000313" key="5">
    <source>
        <dbReference type="EMBL" id="KAF5351811.1"/>
    </source>
</evidence>
<protein>
    <recommendedName>
        <fullName evidence="7">Dynamitin</fullName>
    </recommendedName>
</protein>
<dbReference type="GO" id="GO:0005869">
    <property type="term" value="C:dynactin complex"/>
    <property type="evidence" value="ECO:0007669"/>
    <property type="project" value="InterPro"/>
</dbReference>
<evidence type="ECO:0000256" key="4">
    <source>
        <dbReference type="SAM" id="MobiDB-lite"/>
    </source>
</evidence>
<feature type="compositionally biased region" description="Acidic residues" evidence="4">
    <location>
        <begin position="189"/>
        <end position="202"/>
    </location>
</feature>
<comment type="subcellular location">
    <subcellularLocation>
        <location evidence="1">Cytoplasm</location>
    </subcellularLocation>
</comment>
<keyword evidence="2" id="KW-0963">Cytoplasm</keyword>
<comment type="caution">
    <text evidence="5">The sequence shown here is derived from an EMBL/GenBank/DDBJ whole genome shotgun (WGS) entry which is preliminary data.</text>
</comment>
<evidence type="ECO:0000256" key="1">
    <source>
        <dbReference type="ARBA" id="ARBA00004496"/>
    </source>
</evidence>
<feature type="coiled-coil region" evidence="3">
    <location>
        <begin position="328"/>
        <end position="401"/>
    </location>
</feature>
<gene>
    <name evidence="5" type="ORF">D9756_007394</name>
</gene>
<dbReference type="Proteomes" id="UP000559027">
    <property type="component" value="Unassembled WGS sequence"/>
</dbReference>
<proteinExistence type="predicted"/>
<dbReference type="GO" id="GO:0007017">
    <property type="term" value="P:microtubule-based process"/>
    <property type="evidence" value="ECO:0007669"/>
    <property type="project" value="InterPro"/>
</dbReference>
<dbReference type="InterPro" id="IPR028133">
    <property type="entry name" value="Dynamitin"/>
</dbReference>
<dbReference type="EMBL" id="JAACJO010000012">
    <property type="protein sequence ID" value="KAF5351811.1"/>
    <property type="molecule type" value="Genomic_DNA"/>
</dbReference>
<sequence length="404" mass="45261">MSGNKYADLPDIDTAPDVYETEDVYPTAQPSRAESSDEEGPQNRHAGKKQIPPTKEELDMTGLMNLEEATKKFMKAERRRRSRTAYVYPPSPDSPSSPADQFGVPRPIPLSQRLRLLNAELTALETELSDPSNPLLQKEREEDNVDPGELIKDLVVVRGRLDKIRKGHEGRARLIGTIMDRDRERSDSGEDEESDSEDEDSTSPDTSRMRNLIDIDKRVGELEKAIGSSNAALDETSPLPPPLLPLITRLNSQLALLTQPRHIDSISRRLKLLLSDLDRASAAQQHRRHTSQQTSLITPIPENLLPILSRLGPALPQIPHILTRLRTLSTLHTSAAEFQATLEDLEKEHRKVHDALTELDVAVKTVETSLEENRGVVKNNVTGLEERVESLLQRLEELGRNNSQ</sequence>
<evidence type="ECO:0000256" key="2">
    <source>
        <dbReference type="ARBA" id="ARBA00022490"/>
    </source>
</evidence>
<accession>A0A8H5D325</accession>
<name>A0A8H5D325_9AGAR</name>
<keyword evidence="3" id="KW-0175">Coiled coil</keyword>
<evidence type="ECO:0008006" key="7">
    <source>
        <dbReference type="Google" id="ProtNLM"/>
    </source>
</evidence>
<keyword evidence="6" id="KW-1185">Reference proteome</keyword>
<feature type="region of interest" description="Disordered" evidence="4">
    <location>
        <begin position="1"/>
        <end position="106"/>
    </location>
</feature>
<dbReference type="Pfam" id="PF04912">
    <property type="entry name" value="Dynamitin"/>
    <property type="match status" value="1"/>
</dbReference>